<feature type="region of interest" description="Disordered" evidence="1">
    <location>
        <begin position="151"/>
        <end position="219"/>
    </location>
</feature>
<dbReference type="PANTHER" id="PTHR35252:SF1">
    <property type="entry name" value="RETINITIS PIGMENTOSA 9 PROTEIN"/>
    <property type="match status" value="1"/>
</dbReference>
<dbReference type="GeneID" id="106813107"/>
<feature type="compositionally biased region" description="Basic residues" evidence="1">
    <location>
        <begin position="7"/>
        <end position="22"/>
    </location>
</feature>
<reference evidence="3" key="1">
    <citation type="submission" date="2025-08" db="UniProtKB">
        <authorList>
            <consortium name="RefSeq"/>
        </authorList>
    </citation>
    <scope>IDENTIFICATION</scope>
</reference>
<proteinExistence type="predicted"/>
<evidence type="ECO:0000256" key="1">
    <source>
        <dbReference type="SAM" id="MobiDB-lite"/>
    </source>
</evidence>
<dbReference type="InterPro" id="IPR034585">
    <property type="entry name" value="PAP-1"/>
</dbReference>
<evidence type="ECO:0000313" key="3">
    <source>
        <dbReference type="RefSeq" id="XP_014672647.1"/>
    </source>
</evidence>
<dbReference type="PANTHER" id="PTHR35252">
    <property type="entry name" value="RETINITIS PIGMENTOSA 9 PROTEIN"/>
    <property type="match status" value="1"/>
</dbReference>
<dbReference type="Proteomes" id="UP000695022">
    <property type="component" value="Unplaced"/>
</dbReference>
<dbReference type="RefSeq" id="XP_014672647.1">
    <property type="nucleotide sequence ID" value="XM_014817161.1"/>
</dbReference>
<feature type="compositionally biased region" description="Basic residues" evidence="1">
    <location>
        <begin position="194"/>
        <end position="219"/>
    </location>
</feature>
<feature type="region of interest" description="Disordered" evidence="1">
    <location>
        <begin position="1"/>
        <end position="26"/>
    </location>
</feature>
<accession>A0ABM1EKC6</accession>
<name>A0ABM1EKC6_PRICU</name>
<protein>
    <submittedName>
        <fullName evidence="3">Retinitis pigmentosa 9 protein-like</fullName>
    </submittedName>
</protein>
<evidence type="ECO:0000313" key="2">
    <source>
        <dbReference type="Proteomes" id="UP000695022"/>
    </source>
</evidence>
<gene>
    <name evidence="3" type="primary">LOC106813107</name>
</gene>
<feature type="compositionally biased region" description="Basic residues" evidence="1">
    <location>
        <begin position="169"/>
        <end position="178"/>
    </location>
</feature>
<feature type="compositionally biased region" description="Low complexity" evidence="1">
    <location>
        <begin position="179"/>
        <end position="190"/>
    </location>
</feature>
<organism evidence="2 3">
    <name type="scientific">Priapulus caudatus</name>
    <name type="common">Priapulid worm</name>
    <dbReference type="NCBI Taxonomy" id="37621"/>
    <lineage>
        <taxon>Eukaryota</taxon>
        <taxon>Metazoa</taxon>
        <taxon>Ecdysozoa</taxon>
        <taxon>Scalidophora</taxon>
        <taxon>Priapulida</taxon>
        <taxon>Priapulimorpha</taxon>
        <taxon>Priapulimorphida</taxon>
        <taxon>Priapulidae</taxon>
        <taxon>Priapulus</taxon>
    </lineage>
</organism>
<sequence length="219" mass="25139">MEVKCVNKSKKSSKKSSKHKPKLDKQQKELVNKLKHVDVFYEAPPPGLVKQVDEKPEDCIPDLPENQDARDFLAKAPSKGLWMPLGKEVKVMKCWRCKRYGHRTGDKECPMFISGNEQTESFRAVHEDPMYEYVQESKRLRKEDRIKRLQSLLEESDSSEGDGGGDAGKRKKGKRRHSSSSGSSSSSSSEPCSRHRKKKSSRKKHRSSKKHKRSSKQRK</sequence>
<keyword evidence="2" id="KW-1185">Reference proteome</keyword>